<feature type="compositionally biased region" description="Basic and acidic residues" evidence="2">
    <location>
        <begin position="1"/>
        <end position="12"/>
    </location>
</feature>
<dbReference type="PROSITE" id="PS50158">
    <property type="entry name" value="ZF_CCHC"/>
    <property type="match status" value="1"/>
</dbReference>
<dbReference type="PROSITE" id="PS00141">
    <property type="entry name" value="ASP_PROTEASE"/>
    <property type="match status" value="1"/>
</dbReference>
<evidence type="ECO:0000259" key="3">
    <source>
        <dbReference type="PROSITE" id="PS50158"/>
    </source>
</evidence>
<dbReference type="InterPro" id="IPR001969">
    <property type="entry name" value="Aspartic_peptidase_AS"/>
</dbReference>
<accession>A0ABM1XS32</accession>
<dbReference type="Gene3D" id="4.10.60.10">
    <property type="entry name" value="Zinc finger, CCHC-type"/>
    <property type="match status" value="1"/>
</dbReference>
<evidence type="ECO:0000256" key="2">
    <source>
        <dbReference type="SAM" id="MobiDB-lite"/>
    </source>
</evidence>
<keyword evidence="1" id="KW-0479">Metal-binding</keyword>
<reference evidence="6" key="1">
    <citation type="journal article" date="2015" name="Proc. Natl. Acad. Sci. U.S.A.">
        <title>Genome sequence of the Asian Tiger mosquito, Aedes albopictus, reveals insights into its biology, genetics, and evolution.</title>
        <authorList>
            <person name="Chen X.G."/>
            <person name="Jiang X."/>
            <person name="Gu J."/>
            <person name="Xu M."/>
            <person name="Wu Y."/>
            <person name="Deng Y."/>
            <person name="Zhang C."/>
            <person name="Bonizzoni M."/>
            <person name="Dermauw W."/>
            <person name="Vontas J."/>
            <person name="Armbruster P."/>
            <person name="Huang X."/>
            <person name="Yang Y."/>
            <person name="Zhang H."/>
            <person name="He W."/>
            <person name="Peng H."/>
            <person name="Liu Y."/>
            <person name="Wu K."/>
            <person name="Chen J."/>
            <person name="Lirakis M."/>
            <person name="Topalis P."/>
            <person name="Van Leeuwen T."/>
            <person name="Hall A.B."/>
            <person name="Jiang X."/>
            <person name="Thorpe C."/>
            <person name="Mueller R.L."/>
            <person name="Sun C."/>
            <person name="Waterhouse R.M."/>
            <person name="Yan G."/>
            <person name="Tu Z.J."/>
            <person name="Fang X."/>
            <person name="James A.A."/>
        </authorList>
    </citation>
    <scope>NUCLEOTIDE SEQUENCE [LARGE SCALE GENOMIC DNA]</scope>
    <source>
        <strain evidence="6">Foshan</strain>
    </source>
</reference>
<dbReference type="PANTHER" id="PTHR33198:SF20">
    <property type="entry name" value="RETROTRANSPOSON GAG DOMAIN-CONTAINING PROTEIN"/>
    <property type="match status" value="1"/>
</dbReference>
<evidence type="ECO:0000256" key="1">
    <source>
        <dbReference type="PROSITE-ProRule" id="PRU00047"/>
    </source>
</evidence>
<feature type="compositionally biased region" description="Low complexity" evidence="2">
    <location>
        <begin position="53"/>
        <end position="65"/>
    </location>
</feature>
<feature type="region of interest" description="Disordered" evidence="2">
    <location>
        <begin position="1"/>
        <end position="154"/>
    </location>
</feature>
<evidence type="ECO:0000313" key="6">
    <source>
        <dbReference type="Proteomes" id="UP000069940"/>
    </source>
</evidence>
<dbReference type="InterPro" id="IPR001995">
    <property type="entry name" value="Peptidase_A2_cat"/>
</dbReference>
<dbReference type="EnsemblMetazoa" id="AALFPA23_002307.R2069">
    <property type="protein sequence ID" value="AALFPA23_002307.P2069"/>
    <property type="gene ID" value="AALFPA23_002307"/>
</dbReference>
<evidence type="ECO:0000259" key="4">
    <source>
        <dbReference type="PROSITE" id="PS50175"/>
    </source>
</evidence>
<dbReference type="InterPro" id="IPR001878">
    <property type="entry name" value="Znf_CCHC"/>
</dbReference>
<evidence type="ECO:0000313" key="5">
    <source>
        <dbReference type="EnsemblMetazoa" id="AALFPA23_002307.P2069"/>
    </source>
</evidence>
<dbReference type="Proteomes" id="UP000069940">
    <property type="component" value="Unassembled WGS sequence"/>
</dbReference>
<protein>
    <recommendedName>
        <fullName evidence="7">CCHC-type domain-containing protein</fullName>
    </recommendedName>
</protein>
<dbReference type="InterPro" id="IPR036875">
    <property type="entry name" value="Znf_CCHC_sf"/>
</dbReference>
<name>A0ABM1XS32_AEDAL</name>
<dbReference type="PROSITE" id="PS50175">
    <property type="entry name" value="ASP_PROT_RETROV"/>
    <property type="match status" value="1"/>
</dbReference>
<feature type="domain" description="Peptidase A2" evidence="4">
    <location>
        <begin position="515"/>
        <end position="605"/>
    </location>
</feature>
<keyword evidence="1" id="KW-0862">Zinc</keyword>
<keyword evidence="1" id="KW-0863">Zinc-finger</keyword>
<proteinExistence type="predicted"/>
<sequence length="661" mass="73753">MDKGKYVRPTERAEEDDNGMNSTTETQAEGTNPGLGTVEHDETTDTTNKGNGSASTEPENTSSESSDSESSDTESSDSDVNETGSDKSSGSNDSPDRAPDIESDEETDDGPGLESTLHRTFAPPWLNTTKANSNGVETQQQPTPKTSNDETTNERMDRIEKVLESMASAMKSLQPHNRPTSSRQDAESSWSVPLDNTTTERNSSIVRWDNIKPFPSGVPANKMWEEWNRYIENFEIAALLSNANDPAKRTQLLFLSMGPDLQEIVRAAKLRPNLSDPNCYKTFVANIQGYFRGMTDTAAEHEAFSSMKQMKDESAVAYHARLMCKVRLCGYSSEDQDRFVRAQLLKGLRNKELVKASRTYGYDTNFIVQAATRDEAYEAETSQSPDSHVFHVERQTSSNNYRKRRNPDESIRGPYAKRRQIDQGQGRRSRCSRCNLTSHRTGKCPAIDKKCINCGKVGHFAAACRGKRVNAIRFKRENTPDDDQDDERDVEKQYVNALSLEDVLIDCSLGSSSPIRFLIDSGADVNVVCGKDWDRIKHEFKAGKAKLETVDIVNRGIHAYGSREPLEVEQSFRAEIVVSNSTKPPIVAMFYVIRKGLRSLLGRSAASDLELLKIGTSVNNCEVTDDEKEFPKMPGVMVKFNVDQTVVPVKNAYYNVPAAYR</sequence>
<feature type="region of interest" description="Disordered" evidence="2">
    <location>
        <begin position="172"/>
        <end position="201"/>
    </location>
</feature>
<feature type="compositionally biased region" description="Polar residues" evidence="2">
    <location>
        <begin position="174"/>
        <end position="201"/>
    </location>
</feature>
<feature type="compositionally biased region" description="Polar residues" evidence="2">
    <location>
        <begin position="19"/>
        <end position="30"/>
    </location>
</feature>
<dbReference type="SMART" id="SM00343">
    <property type="entry name" value="ZnF_C2HC"/>
    <property type="match status" value="2"/>
</dbReference>
<keyword evidence="6" id="KW-1185">Reference proteome</keyword>
<feature type="compositionally biased region" description="Acidic residues" evidence="2">
    <location>
        <begin position="66"/>
        <end position="80"/>
    </location>
</feature>
<feature type="compositionally biased region" description="Polar residues" evidence="2">
    <location>
        <begin position="126"/>
        <end position="150"/>
    </location>
</feature>
<feature type="domain" description="CCHC-type" evidence="3">
    <location>
        <begin position="450"/>
        <end position="465"/>
    </location>
</feature>
<dbReference type="PANTHER" id="PTHR33198">
    <property type="entry name" value="ANK_REP_REGION DOMAIN-CONTAINING PROTEIN-RELATED"/>
    <property type="match status" value="1"/>
</dbReference>
<evidence type="ECO:0008006" key="7">
    <source>
        <dbReference type="Google" id="ProtNLM"/>
    </source>
</evidence>
<organism evidence="5 6">
    <name type="scientific">Aedes albopictus</name>
    <name type="common">Asian tiger mosquito</name>
    <name type="synonym">Stegomyia albopicta</name>
    <dbReference type="NCBI Taxonomy" id="7160"/>
    <lineage>
        <taxon>Eukaryota</taxon>
        <taxon>Metazoa</taxon>
        <taxon>Ecdysozoa</taxon>
        <taxon>Arthropoda</taxon>
        <taxon>Hexapoda</taxon>
        <taxon>Insecta</taxon>
        <taxon>Pterygota</taxon>
        <taxon>Neoptera</taxon>
        <taxon>Endopterygota</taxon>
        <taxon>Diptera</taxon>
        <taxon>Nematocera</taxon>
        <taxon>Culicoidea</taxon>
        <taxon>Culicidae</taxon>
        <taxon>Culicinae</taxon>
        <taxon>Aedini</taxon>
        <taxon>Aedes</taxon>
        <taxon>Stegomyia</taxon>
    </lineage>
</organism>
<dbReference type="RefSeq" id="XP_062716609.1">
    <property type="nucleotide sequence ID" value="XM_062860625.1"/>
</dbReference>
<dbReference type="SUPFAM" id="SSF57756">
    <property type="entry name" value="Retrovirus zinc finger-like domains"/>
    <property type="match status" value="1"/>
</dbReference>
<feature type="compositionally biased region" description="Acidic residues" evidence="2">
    <location>
        <begin position="101"/>
        <end position="111"/>
    </location>
</feature>
<dbReference type="GeneID" id="109425963"/>
<reference evidence="5" key="2">
    <citation type="submission" date="2025-05" db="UniProtKB">
        <authorList>
            <consortium name="EnsemblMetazoa"/>
        </authorList>
    </citation>
    <scope>IDENTIFICATION</scope>
    <source>
        <strain evidence="5">Foshan</strain>
    </source>
</reference>
<feature type="region of interest" description="Disordered" evidence="2">
    <location>
        <begin position="377"/>
        <end position="424"/>
    </location>
</feature>